<dbReference type="InterPro" id="IPR036259">
    <property type="entry name" value="MFS_trans_sf"/>
</dbReference>
<keyword evidence="2" id="KW-0813">Transport</keyword>
<proteinExistence type="predicted"/>
<keyword evidence="3 6" id="KW-0812">Transmembrane</keyword>
<sequence length="172" mass="19339">MAVSPFGEKKESTVDARPKCDSSFDFSPSLDINERKSPWRSLWISIALQAMVGIQISIYFMSMWPYLSSLDSAATVDFFGWIVAACSLGCSVANPLFGFWNQKTMSIKSPITVGMLMTAIGQSVYGLLPLFDHNHKWIMMAARLVTGFGAGRNSCVWFVLRLAYYRKRVLKR</sequence>
<dbReference type="InterPro" id="IPR011701">
    <property type="entry name" value="MFS"/>
</dbReference>
<feature type="transmembrane region" description="Helical" evidence="6">
    <location>
        <begin position="42"/>
        <end position="66"/>
    </location>
</feature>
<feature type="transmembrane region" description="Helical" evidence="6">
    <location>
        <begin position="78"/>
        <end position="99"/>
    </location>
</feature>
<reference evidence="7 8" key="1">
    <citation type="submission" date="2018-11" db="EMBL/GenBank/DDBJ databases">
        <authorList>
            <consortium name="Pathogen Informatics"/>
        </authorList>
    </citation>
    <scope>NUCLEOTIDE SEQUENCE [LARGE SCALE GENOMIC DNA]</scope>
</reference>
<feature type="transmembrane region" description="Helical" evidence="6">
    <location>
        <begin position="111"/>
        <end position="131"/>
    </location>
</feature>
<gene>
    <name evidence="7" type="ORF">SVUK_LOCUS2735</name>
</gene>
<keyword evidence="5 6" id="KW-0472">Membrane</keyword>
<dbReference type="GO" id="GO:0005765">
    <property type="term" value="C:lysosomal membrane"/>
    <property type="evidence" value="ECO:0007669"/>
    <property type="project" value="TreeGrafter"/>
</dbReference>
<dbReference type="Proteomes" id="UP000270094">
    <property type="component" value="Unassembled WGS sequence"/>
</dbReference>
<comment type="subcellular location">
    <subcellularLocation>
        <location evidence="1">Endomembrane system</location>
        <topology evidence="1">Multi-pass membrane protein</topology>
    </subcellularLocation>
</comment>
<name>A0A3P7IU01_STRVU</name>
<evidence type="ECO:0000313" key="8">
    <source>
        <dbReference type="Proteomes" id="UP000270094"/>
    </source>
</evidence>
<dbReference type="EMBL" id="UYYB01006355">
    <property type="protein sequence ID" value="VDM67737.1"/>
    <property type="molecule type" value="Genomic_DNA"/>
</dbReference>
<keyword evidence="8" id="KW-1185">Reference proteome</keyword>
<dbReference type="OrthoDB" id="370281at2759"/>
<evidence type="ECO:0000256" key="3">
    <source>
        <dbReference type="ARBA" id="ARBA00022692"/>
    </source>
</evidence>
<dbReference type="PANTHER" id="PTHR23510">
    <property type="entry name" value="INNER MEMBRANE TRANSPORT PROTEIN YAJR"/>
    <property type="match status" value="1"/>
</dbReference>
<keyword evidence="4 6" id="KW-1133">Transmembrane helix</keyword>
<evidence type="ECO:0000313" key="7">
    <source>
        <dbReference type="EMBL" id="VDM67737.1"/>
    </source>
</evidence>
<protein>
    <recommendedName>
        <fullName evidence="9">Major facilitator superfamily (MFS) profile domain-containing protein</fullName>
    </recommendedName>
</protein>
<evidence type="ECO:0000256" key="2">
    <source>
        <dbReference type="ARBA" id="ARBA00022448"/>
    </source>
</evidence>
<dbReference type="GO" id="GO:0012505">
    <property type="term" value="C:endomembrane system"/>
    <property type="evidence" value="ECO:0007669"/>
    <property type="project" value="UniProtKB-SubCell"/>
</dbReference>
<feature type="transmembrane region" description="Helical" evidence="6">
    <location>
        <begin position="137"/>
        <end position="164"/>
    </location>
</feature>
<accession>A0A3P7IU01</accession>
<organism evidence="7 8">
    <name type="scientific">Strongylus vulgaris</name>
    <name type="common">Blood worm</name>
    <dbReference type="NCBI Taxonomy" id="40348"/>
    <lineage>
        <taxon>Eukaryota</taxon>
        <taxon>Metazoa</taxon>
        <taxon>Ecdysozoa</taxon>
        <taxon>Nematoda</taxon>
        <taxon>Chromadorea</taxon>
        <taxon>Rhabditida</taxon>
        <taxon>Rhabditina</taxon>
        <taxon>Rhabditomorpha</taxon>
        <taxon>Strongyloidea</taxon>
        <taxon>Strongylidae</taxon>
        <taxon>Strongylus</taxon>
    </lineage>
</organism>
<evidence type="ECO:0008006" key="9">
    <source>
        <dbReference type="Google" id="ProtNLM"/>
    </source>
</evidence>
<dbReference type="InterPro" id="IPR051068">
    <property type="entry name" value="MFS_Domain-Containing_Protein"/>
</dbReference>
<evidence type="ECO:0000256" key="5">
    <source>
        <dbReference type="ARBA" id="ARBA00023136"/>
    </source>
</evidence>
<dbReference type="AlphaFoldDB" id="A0A3P7IU01"/>
<evidence type="ECO:0000256" key="1">
    <source>
        <dbReference type="ARBA" id="ARBA00004127"/>
    </source>
</evidence>
<dbReference type="Gene3D" id="1.20.1250.20">
    <property type="entry name" value="MFS general substrate transporter like domains"/>
    <property type="match status" value="1"/>
</dbReference>
<dbReference type="Pfam" id="PF07690">
    <property type="entry name" value="MFS_1"/>
    <property type="match status" value="1"/>
</dbReference>
<dbReference type="SUPFAM" id="SSF103473">
    <property type="entry name" value="MFS general substrate transporter"/>
    <property type="match status" value="1"/>
</dbReference>
<dbReference type="GO" id="GO:0022857">
    <property type="term" value="F:transmembrane transporter activity"/>
    <property type="evidence" value="ECO:0007669"/>
    <property type="project" value="InterPro"/>
</dbReference>
<evidence type="ECO:0000256" key="4">
    <source>
        <dbReference type="ARBA" id="ARBA00022989"/>
    </source>
</evidence>
<dbReference type="PANTHER" id="PTHR23510:SF3">
    <property type="entry name" value="MAJOR FACILITATOR SUPERFAMILY DOMAIN-CONTAINING PROTEIN 8"/>
    <property type="match status" value="1"/>
</dbReference>
<evidence type="ECO:0000256" key="6">
    <source>
        <dbReference type="SAM" id="Phobius"/>
    </source>
</evidence>